<comment type="caution">
    <text evidence="1">The sequence shown here is derived from an EMBL/GenBank/DDBJ whole genome shotgun (WGS) entry which is preliminary data.</text>
</comment>
<evidence type="ECO:0000313" key="1">
    <source>
        <dbReference type="EMBL" id="KAK8580522.1"/>
    </source>
</evidence>
<dbReference type="PANTHER" id="PTHR36063">
    <property type="entry name" value="ARABIDOPSIS THALIANA GENOMIC DNA, CHROMOSOME 5, P1 CLONE:MOK16"/>
    <property type="match status" value="1"/>
</dbReference>
<dbReference type="Proteomes" id="UP001472677">
    <property type="component" value="Unassembled WGS sequence"/>
</dbReference>
<dbReference type="PANTHER" id="PTHR36063:SF3">
    <property type="entry name" value="PROTEIN, PUTATIVE-RELATED"/>
    <property type="match status" value="1"/>
</dbReference>
<name>A0ABR2FI64_9ROSI</name>
<proteinExistence type="predicted"/>
<protein>
    <submittedName>
        <fullName evidence="1">Uncharacterized protein</fullName>
    </submittedName>
</protein>
<keyword evidence="2" id="KW-1185">Reference proteome</keyword>
<dbReference type="EMBL" id="JBBPBM010000006">
    <property type="protein sequence ID" value="KAK8580522.1"/>
    <property type="molecule type" value="Genomic_DNA"/>
</dbReference>
<accession>A0ABR2FI64</accession>
<gene>
    <name evidence="1" type="ORF">V6N12_070788</name>
</gene>
<sequence>MMKEMGYNRSWGEVATSPLSAPKRCSSCPRLETIPEEGSENKADSVPSKKVFLLPVVLSAMAAMVLRPCRTSSTLFMPL</sequence>
<organism evidence="1 2">
    <name type="scientific">Hibiscus sabdariffa</name>
    <name type="common">roselle</name>
    <dbReference type="NCBI Taxonomy" id="183260"/>
    <lineage>
        <taxon>Eukaryota</taxon>
        <taxon>Viridiplantae</taxon>
        <taxon>Streptophyta</taxon>
        <taxon>Embryophyta</taxon>
        <taxon>Tracheophyta</taxon>
        <taxon>Spermatophyta</taxon>
        <taxon>Magnoliopsida</taxon>
        <taxon>eudicotyledons</taxon>
        <taxon>Gunneridae</taxon>
        <taxon>Pentapetalae</taxon>
        <taxon>rosids</taxon>
        <taxon>malvids</taxon>
        <taxon>Malvales</taxon>
        <taxon>Malvaceae</taxon>
        <taxon>Malvoideae</taxon>
        <taxon>Hibiscus</taxon>
    </lineage>
</organism>
<reference evidence="1 2" key="1">
    <citation type="journal article" date="2024" name="G3 (Bethesda)">
        <title>Genome assembly of Hibiscus sabdariffa L. provides insights into metabolisms of medicinal natural products.</title>
        <authorList>
            <person name="Kim T."/>
        </authorList>
    </citation>
    <scope>NUCLEOTIDE SEQUENCE [LARGE SCALE GENOMIC DNA]</scope>
    <source>
        <strain evidence="1">TK-2024</strain>
        <tissue evidence="1">Old leaves</tissue>
    </source>
</reference>
<evidence type="ECO:0000313" key="2">
    <source>
        <dbReference type="Proteomes" id="UP001472677"/>
    </source>
</evidence>